<dbReference type="Proteomes" id="UP000587524">
    <property type="component" value="Unassembled WGS sequence"/>
</dbReference>
<sequence length="341" mass="36962">MQRLSTFDVPARDRLAYLHDFVARHVAGLRFRPQDADNFAFDVSAYFLDAGTTVGTACYSAVLGERPKDLMAADGRQDYLMTIHTTDYEVAVAGKPPLSIKAGDITLLNEATSMAFALPNTLLKVVSLNEARLAALAPRIRQKAFHHIRVDAAGAGLLTGYADLLRSQAPEGEAGRRLAGNHIYDLAALVVQGATSANAEPVRASLGAARLELVKAEMLRQLTDPELTVTAIAGRQGVTPRYIQRLFEQEGLTFSEFLRDARLDLAYNALGLAGASTVSAIAFDAGFNDLSHFNRAFRQRFGATPSEVKAAALRRCQEHTARFVPDRTCSPHAKTEAVMSS</sequence>
<dbReference type="InterPro" id="IPR050204">
    <property type="entry name" value="AraC_XylS_family_regulators"/>
</dbReference>
<protein>
    <submittedName>
        <fullName evidence="5">AraC-like DNA-binding protein</fullName>
    </submittedName>
</protein>
<organism evidence="5 6">
    <name type="scientific">Aminobacter ciceronei</name>
    <dbReference type="NCBI Taxonomy" id="150723"/>
    <lineage>
        <taxon>Bacteria</taxon>
        <taxon>Pseudomonadati</taxon>
        <taxon>Pseudomonadota</taxon>
        <taxon>Alphaproteobacteria</taxon>
        <taxon>Hyphomicrobiales</taxon>
        <taxon>Phyllobacteriaceae</taxon>
        <taxon>Aminobacter</taxon>
    </lineage>
</organism>
<evidence type="ECO:0000259" key="4">
    <source>
        <dbReference type="PROSITE" id="PS01124"/>
    </source>
</evidence>
<dbReference type="PANTHER" id="PTHR46796">
    <property type="entry name" value="HTH-TYPE TRANSCRIPTIONAL ACTIVATOR RHAS-RELATED"/>
    <property type="match status" value="1"/>
</dbReference>
<dbReference type="SUPFAM" id="SSF46689">
    <property type="entry name" value="Homeodomain-like"/>
    <property type="match status" value="1"/>
</dbReference>
<dbReference type="PRINTS" id="PR00032">
    <property type="entry name" value="HTHARAC"/>
</dbReference>
<keyword evidence="1" id="KW-0805">Transcription regulation</keyword>
<dbReference type="Pfam" id="PF12833">
    <property type="entry name" value="HTH_18"/>
    <property type="match status" value="1"/>
</dbReference>
<keyword evidence="3" id="KW-0804">Transcription</keyword>
<name>A0ABR6C0B0_9HYPH</name>
<comment type="caution">
    <text evidence="5">The sequence shown here is derived from an EMBL/GenBank/DDBJ whole genome shotgun (WGS) entry which is preliminary data.</text>
</comment>
<dbReference type="RefSeq" id="WP_182573336.1">
    <property type="nucleotide sequence ID" value="NZ_JACJHY010000001.1"/>
</dbReference>
<dbReference type="Gene3D" id="1.10.10.60">
    <property type="entry name" value="Homeodomain-like"/>
    <property type="match status" value="1"/>
</dbReference>
<dbReference type="InterPro" id="IPR020449">
    <property type="entry name" value="Tscrpt_reg_AraC-type_HTH"/>
</dbReference>
<accession>A0ABR6C0B0</accession>
<evidence type="ECO:0000313" key="5">
    <source>
        <dbReference type="EMBL" id="MBA9018409.1"/>
    </source>
</evidence>
<reference evidence="5 6" key="1">
    <citation type="submission" date="2020-08" db="EMBL/GenBank/DDBJ databases">
        <title>Genomic Encyclopedia of Type Strains, Phase IV (KMG-IV): sequencing the most valuable type-strain genomes for metagenomic binning, comparative biology and taxonomic classification.</title>
        <authorList>
            <person name="Goeker M."/>
        </authorList>
    </citation>
    <scope>NUCLEOTIDE SEQUENCE [LARGE SCALE GENOMIC DNA]</scope>
    <source>
        <strain evidence="5 6">DSM 17455</strain>
    </source>
</reference>
<dbReference type="SMART" id="SM00342">
    <property type="entry name" value="HTH_ARAC"/>
    <property type="match status" value="1"/>
</dbReference>
<dbReference type="PANTHER" id="PTHR46796:SF6">
    <property type="entry name" value="ARAC SUBFAMILY"/>
    <property type="match status" value="1"/>
</dbReference>
<gene>
    <name evidence="5" type="ORF">HNQ97_000394</name>
</gene>
<evidence type="ECO:0000256" key="1">
    <source>
        <dbReference type="ARBA" id="ARBA00023015"/>
    </source>
</evidence>
<dbReference type="PROSITE" id="PS01124">
    <property type="entry name" value="HTH_ARAC_FAMILY_2"/>
    <property type="match status" value="1"/>
</dbReference>
<evidence type="ECO:0000256" key="3">
    <source>
        <dbReference type="ARBA" id="ARBA00023163"/>
    </source>
</evidence>
<feature type="domain" description="HTH araC/xylS-type" evidence="4">
    <location>
        <begin position="212"/>
        <end position="311"/>
    </location>
</feature>
<keyword evidence="2" id="KW-0238">DNA-binding</keyword>
<evidence type="ECO:0000256" key="2">
    <source>
        <dbReference type="ARBA" id="ARBA00023125"/>
    </source>
</evidence>
<keyword evidence="6" id="KW-1185">Reference proteome</keyword>
<dbReference type="InterPro" id="IPR018060">
    <property type="entry name" value="HTH_AraC"/>
</dbReference>
<dbReference type="InterPro" id="IPR009057">
    <property type="entry name" value="Homeodomain-like_sf"/>
</dbReference>
<dbReference type="EMBL" id="JACJHZ010000001">
    <property type="protein sequence ID" value="MBA9018409.1"/>
    <property type="molecule type" value="Genomic_DNA"/>
</dbReference>
<proteinExistence type="predicted"/>
<evidence type="ECO:0000313" key="6">
    <source>
        <dbReference type="Proteomes" id="UP000587524"/>
    </source>
</evidence>